<reference evidence="2" key="1">
    <citation type="journal article" date="2022" name="bioRxiv">
        <title>Sequencing and chromosome-scale assembly of the giantPleurodeles waltlgenome.</title>
        <authorList>
            <person name="Brown T."/>
            <person name="Elewa A."/>
            <person name="Iarovenko S."/>
            <person name="Subramanian E."/>
            <person name="Araus A.J."/>
            <person name="Petzold A."/>
            <person name="Susuki M."/>
            <person name="Suzuki K.-i.T."/>
            <person name="Hayashi T."/>
            <person name="Toyoda A."/>
            <person name="Oliveira C."/>
            <person name="Osipova E."/>
            <person name="Leigh N.D."/>
            <person name="Simon A."/>
            <person name="Yun M.H."/>
        </authorList>
    </citation>
    <scope>NUCLEOTIDE SEQUENCE</scope>
    <source>
        <strain evidence="2">20211129_DDA</strain>
        <tissue evidence="2">Liver</tissue>
    </source>
</reference>
<evidence type="ECO:0000256" key="1">
    <source>
        <dbReference type="SAM" id="MobiDB-lite"/>
    </source>
</evidence>
<sequence length="78" mass="7758">MPLLEETAAEPRTGSASWDCRGWPAHSLGERDGQVSAAAEDGCGTGRGTPGAGAALPWLVVSPHPVAGERGGVLAPGP</sequence>
<comment type="caution">
    <text evidence="2">The sequence shown here is derived from an EMBL/GenBank/DDBJ whole genome shotgun (WGS) entry which is preliminary data.</text>
</comment>
<evidence type="ECO:0000313" key="2">
    <source>
        <dbReference type="EMBL" id="KAJ1160623.1"/>
    </source>
</evidence>
<dbReference type="AlphaFoldDB" id="A0AAV7SC31"/>
<organism evidence="2 3">
    <name type="scientific">Pleurodeles waltl</name>
    <name type="common">Iberian ribbed newt</name>
    <dbReference type="NCBI Taxonomy" id="8319"/>
    <lineage>
        <taxon>Eukaryota</taxon>
        <taxon>Metazoa</taxon>
        <taxon>Chordata</taxon>
        <taxon>Craniata</taxon>
        <taxon>Vertebrata</taxon>
        <taxon>Euteleostomi</taxon>
        <taxon>Amphibia</taxon>
        <taxon>Batrachia</taxon>
        <taxon>Caudata</taxon>
        <taxon>Salamandroidea</taxon>
        <taxon>Salamandridae</taxon>
        <taxon>Pleurodelinae</taxon>
        <taxon>Pleurodeles</taxon>
    </lineage>
</organism>
<proteinExistence type="predicted"/>
<evidence type="ECO:0000313" key="3">
    <source>
        <dbReference type="Proteomes" id="UP001066276"/>
    </source>
</evidence>
<keyword evidence="3" id="KW-1185">Reference proteome</keyword>
<gene>
    <name evidence="2" type="ORF">NDU88_001119</name>
</gene>
<protein>
    <submittedName>
        <fullName evidence="2">Uncharacterized protein</fullName>
    </submittedName>
</protein>
<name>A0AAV7SC31_PLEWA</name>
<dbReference type="Proteomes" id="UP001066276">
    <property type="component" value="Chromosome 4_2"/>
</dbReference>
<accession>A0AAV7SC31</accession>
<feature type="region of interest" description="Disordered" evidence="1">
    <location>
        <begin position="1"/>
        <end position="54"/>
    </location>
</feature>
<dbReference type="EMBL" id="JANPWB010000008">
    <property type="protein sequence ID" value="KAJ1160623.1"/>
    <property type="molecule type" value="Genomic_DNA"/>
</dbReference>